<dbReference type="Proteomes" id="UP000242205">
    <property type="component" value="Chromosome"/>
</dbReference>
<organism evidence="1 2">
    <name type="scientific">Pseudazoarcus pumilus</name>
    <dbReference type="NCBI Taxonomy" id="2067960"/>
    <lineage>
        <taxon>Bacteria</taxon>
        <taxon>Pseudomonadati</taxon>
        <taxon>Pseudomonadota</taxon>
        <taxon>Betaproteobacteria</taxon>
        <taxon>Rhodocyclales</taxon>
        <taxon>Zoogloeaceae</taxon>
        <taxon>Pseudazoarcus</taxon>
    </lineage>
</organism>
<proteinExistence type="predicted"/>
<evidence type="ECO:0000313" key="1">
    <source>
        <dbReference type="EMBL" id="AUN95431.1"/>
    </source>
</evidence>
<gene>
    <name evidence="1" type="ORF">C0099_11125</name>
</gene>
<protein>
    <submittedName>
        <fullName evidence="1">Uncharacterized protein</fullName>
    </submittedName>
</protein>
<reference evidence="1 2" key="1">
    <citation type="submission" date="2018-01" db="EMBL/GenBank/DDBJ databases">
        <authorList>
            <person name="Fu G.-Y."/>
        </authorList>
    </citation>
    <scope>NUCLEOTIDE SEQUENCE [LARGE SCALE GENOMIC DNA]</scope>
    <source>
        <strain evidence="1 2">SY39</strain>
    </source>
</reference>
<dbReference type="RefSeq" id="WP_102247480.1">
    <property type="nucleotide sequence ID" value="NZ_CP025682.1"/>
</dbReference>
<evidence type="ECO:0000313" key="2">
    <source>
        <dbReference type="Proteomes" id="UP000242205"/>
    </source>
</evidence>
<sequence length="81" mass="8863">MTTPPNRPQIQRPTLEDCRAAEKILRETAIEEALAGISGGWAQGRYNALALLGVISNADAEAFRVYCRDIYADALKKQEAA</sequence>
<dbReference type="KEGG" id="atw:C0099_11125"/>
<keyword evidence="2" id="KW-1185">Reference proteome</keyword>
<dbReference type="AlphaFoldDB" id="A0A2I6S892"/>
<name>A0A2I6S892_9RHOO</name>
<dbReference type="EMBL" id="CP025682">
    <property type="protein sequence ID" value="AUN95431.1"/>
    <property type="molecule type" value="Genomic_DNA"/>
</dbReference>
<accession>A0A2I6S892</accession>